<name>A0A3B3Y240_9TELE</name>
<keyword evidence="1" id="KW-0862">Zinc</keyword>
<dbReference type="Pfam" id="PF14893">
    <property type="entry name" value="PNMA"/>
    <property type="match status" value="1"/>
</dbReference>
<dbReference type="PANTHER" id="PTHR23095:SF53">
    <property type="entry name" value="ZINC FINGER CCHC DOMAIN-CONTAINING PROTEIN 12-LIKE"/>
    <property type="match status" value="1"/>
</dbReference>
<dbReference type="AlphaFoldDB" id="A0A3B3Y240"/>
<dbReference type="SUPFAM" id="SSF57756">
    <property type="entry name" value="Retrovirus zinc finger-like domains"/>
    <property type="match status" value="1"/>
</dbReference>
<reference evidence="4" key="1">
    <citation type="submission" date="2025-08" db="UniProtKB">
        <authorList>
            <consortium name="Ensembl"/>
        </authorList>
    </citation>
    <scope>IDENTIFICATION</scope>
</reference>
<feature type="domain" description="CCHC-type" evidence="3">
    <location>
        <begin position="410"/>
        <end position="423"/>
    </location>
</feature>
<accession>A0A3B3Y240</accession>
<evidence type="ECO:0000256" key="2">
    <source>
        <dbReference type="SAM" id="MobiDB-lite"/>
    </source>
</evidence>
<keyword evidence="1" id="KW-0479">Metal-binding</keyword>
<feature type="compositionally biased region" description="Polar residues" evidence="2">
    <location>
        <begin position="183"/>
        <end position="192"/>
    </location>
</feature>
<reference evidence="4" key="2">
    <citation type="submission" date="2025-09" db="UniProtKB">
        <authorList>
            <consortium name="Ensembl"/>
        </authorList>
    </citation>
    <scope>IDENTIFICATION</scope>
</reference>
<evidence type="ECO:0000313" key="4">
    <source>
        <dbReference type="Ensembl" id="ENSPMEP00000021424.1"/>
    </source>
</evidence>
<dbReference type="GO" id="GO:0008270">
    <property type="term" value="F:zinc ion binding"/>
    <property type="evidence" value="ECO:0007669"/>
    <property type="project" value="UniProtKB-KW"/>
</dbReference>
<evidence type="ECO:0000313" key="5">
    <source>
        <dbReference type="Proteomes" id="UP000261480"/>
    </source>
</evidence>
<dbReference type="PROSITE" id="PS50158">
    <property type="entry name" value="ZF_CCHC"/>
    <property type="match status" value="1"/>
</dbReference>
<keyword evidence="5" id="KW-1185">Reference proteome</keyword>
<dbReference type="Proteomes" id="UP000261480">
    <property type="component" value="Unplaced"/>
</dbReference>
<dbReference type="GO" id="GO:0003676">
    <property type="term" value="F:nucleic acid binding"/>
    <property type="evidence" value="ECO:0007669"/>
    <property type="project" value="InterPro"/>
</dbReference>
<evidence type="ECO:0000259" key="3">
    <source>
        <dbReference type="PROSITE" id="PS50158"/>
    </source>
</evidence>
<keyword evidence="1" id="KW-0863">Zinc-finger</keyword>
<sequence length="456" mass="51148">MDEFQKLDIKIPNSVLVEGISDEDGKEEVFDFLKQYGKIKTEVISEADSEFEGQLVVEFSSGTAVAELRSILPYSFKSSEKSDTFFISELAVVYADYVSQSKTHSYLLELQKLAKLSGMDFAEVLKATMTQIGQSVAELHSAAKMEDPDEKSEVMAASADPTMKKEPTLSTATDSTVPRLRSEQQPTSQQRPSLHDDDIQPPEVQLFSGRLPRPAHEADYETWHSGVDLLLKDPSVSELQRSRRIVESLLPPAADMLKHLSSDTPPTVYLNILDSAYGTVQDGEELFAKFMVTFQDAGEKPSSYLQRLQVALNLALKRGGVLAKDVNRHLISQFCRGCWDNTLIAELQLKQKKLVPPSFSELLLLLRTEEDREAAKTSWMRQYLGSNKQKVVNHAQLASSPPVHVKPGYCFRCGENGHIKPQCNNEPNPALVARKRKQFAQRRQNLINYPLSYPKV</sequence>
<dbReference type="InterPro" id="IPR001878">
    <property type="entry name" value="Znf_CCHC"/>
</dbReference>
<dbReference type="InterPro" id="IPR036875">
    <property type="entry name" value="Znf_CCHC_sf"/>
</dbReference>
<proteinExistence type="predicted"/>
<protein>
    <recommendedName>
        <fullName evidence="3">CCHC-type domain-containing protein</fullName>
    </recommendedName>
</protein>
<dbReference type="PANTHER" id="PTHR23095">
    <property type="entry name" value="PARANEOPLASTIC ANTIGEN"/>
    <property type="match status" value="1"/>
</dbReference>
<dbReference type="InterPro" id="IPR026523">
    <property type="entry name" value="PNMA"/>
</dbReference>
<dbReference type="Ensembl" id="ENSPMET00000015311.1">
    <property type="protein sequence ID" value="ENSPMEP00000021424.1"/>
    <property type="gene ID" value="ENSPMEG00000001607.1"/>
</dbReference>
<organism evidence="4 5">
    <name type="scientific">Poecilia mexicana</name>
    <dbReference type="NCBI Taxonomy" id="48701"/>
    <lineage>
        <taxon>Eukaryota</taxon>
        <taxon>Metazoa</taxon>
        <taxon>Chordata</taxon>
        <taxon>Craniata</taxon>
        <taxon>Vertebrata</taxon>
        <taxon>Euteleostomi</taxon>
        <taxon>Actinopterygii</taxon>
        <taxon>Neopterygii</taxon>
        <taxon>Teleostei</taxon>
        <taxon>Neoteleostei</taxon>
        <taxon>Acanthomorphata</taxon>
        <taxon>Ovalentaria</taxon>
        <taxon>Atherinomorphae</taxon>
        <taxon>Cyprinodontiformes</taxon>
        <taxon>Poeciliidae</taxon>
        <taxon>Poeciliinae</taxon>
        <taxon>Poecilia</taxon>
    </lineage>
</organism>
<feature type="region of interest" description="Disordered" evidence="2">
    <location>
        <begin position="140"/>
        <end position="201"/>
    </location>
</feature>
<dbReference type="STRING" id="48701.ENSPMEP00000021424"/>
<dbReference type="InterPro" id="IPR048270">
    <property type="entry name" value="PNMA_C"/>
</dbReference>
<evidence type="ECO:0000256" key="1">
    <source>
        <dbReference type="PROSITE-ProRule" id="PRU00047"/>
    </source>
</evidence>